<dbReference type="SUPFAM" id="SSF88946">
    <property type="entry name" value="Sigma2 domain of RNA polymerase sigma factors"/>
    <property type="match status" value="1"/>
</dbReference>
<organism evidence="8 9">
    <name type="scientific">Dactylosporangium cerinum</name>
    <dbReference type="NCBI Taxonomy" id="1434730"/>
    <lineage>
        <taxon>Bacteria</taxon>
        <taxon>Bacillati</taxon>
        <taxon>Actinomycetota</taxon>
        <taxon>Actinomycetes</taxon>
        <taxon>Micromonosporales</taxon>
        <taxon>Micromonosporaceae</taxon>
        <taxon>Dactylosporangium</taxon>
    </lineage>
</organism>
<comment type="caution">
    <text evidence="8">The sequence shown here is derived from an EMBL/GenBank/DDBJ whole genome shotgun (WGS) entry which is preliminary data.</text>
</comment>
<keyword evidence="5" id="KW-0804">Transcription</keyword>
<keyword evidence="3" id="KW-0805">Transcription regulation</keyword>
<dbReference type="Gene3D" id="1.10.10.10">
    <property type="entry name" value="Winged helix-like DNA-binding domain superfamily/Winged helix DNA-binding domain"/>
    <property type="match status" value="1"/>
</dbReference>
<keyword evidence="4" id="KW-0731">Sigma factor</keyword>
<evidence type="ECO:0000256" key="2">
    <source>
        <dbReference type="ARBA" id="ARBA00011344"/>
    </source>
</evidence>
<evidence type="ECO:0000313" key="9">
    <source>
        <dbReference type="Proteomes" id="UP001595912"/>
    </source>
</evidence>
<dbReference type="Gene3D" id="3.10.450.50">
    <property type="match status" value="1"/>
</dbReference>
<dbReference type="InterPro" id="IPR013249">
    <property type="entry name" value="RNA_pol_sigma70_r4_t2"/>
</dbReference>
<comment type="subunit">
    <text evidence="2">Interacts transiently with the RNA polymerase catalytic core formed by RpoA, RpoB, RpoC and RpoZ (2 alpha, 1 beta, 1 beta' and 1 omega subunit) to form the RNA polymerase holoenzyme that can initiate transcription.</text>
</comment>
<dbReference type="SUPFAM" id="SSF88659">
    <property type="entry name" value="Sigma3 and sigma4 domains of RNA polymerase sigma factors"/>
    <property type="match status" value="1"/>
</dbReference>
<dbReference type="NCBIfam" id="NF006089">
    <property type="entry name" value="PRK08241.1"/>
    <property type="match status" value="1"/>
</dbReference>
<protein>
    <submittedName>
        <fullName evidence="8">Sigma-70 family RNA polymerase sigma factor</fullName>
    </submittedName>
</protein>
<name>A0ABV9WGL0_9ACTN</name>
<dbReference type="InterPro" id="IPR014305">
    <property type="entry name" value="RNA_pol_sigma-G_actinobac"/>
</dbReference>
<dbReference type="Proteomes" id="UP001595912">
    <property type="component" value="Unassembled WGS sequence"/>
</dbReference>
<dbReference type="InterPro" id="IPR014284">
    <property type="entry name" value="RNA_pol_sigma-70_dom"/>
</dbReference>
<evidence type="ECO:0000256" key="1">
    <source>
        <dbReference type="ARBA" id="ARBA00010641"/>
    </source>
</evidence>
<evidence type="ECO:0000256" key="3">
    <source>
        <dbReference type="ARBA" id="ARBA00023015"/>
    </source>
</evidence>
<dbReference type="InterPro" id="IPR032710">
    <property type="entry name" value="NTF2-like_dom_sf"/>
</dbReference>
<dbReference type="Pfam" id="PF04542">
    <property type="entry name" value="Sigma70_r2"/>
    <property type="match status" value="1"/>
</dbReference>
<dbReference type="NCBIfam" id="TIGR02937">
    <property type="entry name" value="sigma70-ECF"/>
    <property type="match status" value="1"/>
</dbReference>
<sequence>MHVVEDEDAFVRLTHPFRQELLAHCYRMMGSFQDAEDLVQETYVRAWRSYHDFEGRSSTRLWLYRIATNVCLTALDHHSRRLLPSGLGPPSDDPDHPLSVLERSAWLQPLPGSPGDATDPAVIVGSRDSVRLALIAALQHLPAKQRVALILRDVLAWRATEVAELLGTTSAAVNSLVQRARVHLQRVSPTEDGPADIPEPSLRALLDKYIAAFENADVNALVGALRDDVALEMPPNVEWFSGRTAVVRFLERNVFAGPGLARLVPTTANGQPAVAIYWRASDGSYRPHALQVLTITPAGISHVVSFNDPELFPAFALADELVPGPPR</sequence>
<dbReference type="NCBIfam" id="TIGR02960">
    <property type="entry name" value="SigX5"/>
    <property type="match status" value="1"/>
</dbReference>
<feature type="domain" description="RNA polymerase sigma factor 70 region 4 type 2" evidence="7">
    <location>
        <begin position="132"/>
        <end position="184"/>
    </location>
</feature>
<dbReference type="CDD" id="cd06171">
    <property type="entry name" value="Sigma70_r4"/>
    <property type="match status" value="1"/>
</dbReference>
<comment type="similarity">
    <text evidence="1">Belongs to the sigma-70 factor family. ECF subfamily.</text>
</comment>
<dbReference type="InterPro" id="IPR013324">
    <property type="entry name" value="RNA_pol_sigma_r3/r4-like"/>
</dbReference>
<accession>A0ABV9WGL0</accession>
<dbReference type="PANTHER" id="PTHR30173">
    <property type="entry name" value="SIGMA 19 FACTOR"/>
    <property type="match status" value="1"/>
</dbReference>
<dbReference type="InterPro" id="IPR007627">
    <property type="entry name" value="RNA_pol_sigma70_r2"/>
</dbReference>
<gene>
    <name evidence="8" type="ORF">ACFPIJ_57605</name>
</gene>
<dbReference type="SUPFAM" id="SSF54427">
    <property type="entry name" value="NTF2-like"/>
    <property type="match status" value="1"/>
</dbReference>
<dbReference type="EMBL" id="JBHSIU010000124">
    <property type="protein sequence ID" value="MFC5007417.1"/>
    <property type="molecule type" value="Genomic_DNA"/>
</dbReference>
<evidence type="ECO:0000256" key="5">
    <source>
        <dbReference type="ARBA" id="ARBA00023163"/>
    </source>
</evidence>
<dbReference type="InterPro" id="IPR052704">
    <property type="entry name" value="ECF_Sigma-70_Domain"/>
</dbReference>
<dbReference type="InterPro" id="IPR036388">
    <property type="entry name" value="WH-like_DNA-bd_sf"/>
</dbReference>
<proteinExistence type="inferred from homology"/>
<evidence type="ECO:0000259" key="7">
    <source>
        <dbReference type="Pfam" id="PF08281"/>
    </source>
</evidence>
<evidence type="ECO:0000313" key="8">
    <source>
        <dbReference type="EMBL" id="MFC5007417.1"/>
    </source>
</evidence>
<dbReference type="PANTHER" id="PTHR30173:SF36">
    <property type="entry name" value="ECF RNA POLYMERASE SIGMA FACTOR SIGJ"/>
    <property type="match status" value="1"/>
</dbReference>
<evidence type="ECO:0000256" key="4">
    <source>
        <dbReference type="ARBA" id="ARBA00023082"/>
    </source>
</evidence>
<reference evidence="9" key="1">
    <citation type="journal article" date="2019" name="Int. J. Syst. Evol. Microbiol.">
        <title>The Global Catalogue of Microorganisms (GCM) 10K type strain sequencing project: providing services to taxonomists for standard genome sequencing and annotation.</title>
        <authorList>
            <consortium name="The Broad Institute Genomics Platform"/>
            <consortium name="The Broad Institute Genome Sequencing Center for Infectious Disease"/>
            <person name="Wu L."/>
            <person name="Ma J."/>
        </authorList>
    </citation>
    <scope>NUCLEOTIDE SEQUENCE [LARGE SCALE GENOMIC DNA]</scope>
    <source>
        <strain evidence="9">CGMCC 4.7152</strain>
    </source>
</reference>
<dbReference type="Pfam" id="PF08281">
    <property type="entry name" value="Sigma70_r4_2"/>
    <property type="match status" value="1"/>
</dbReference>
<dbReference type="Gene3D" id="1.10.1740.10">
    <property type="match status" value="1"/>
</dbReference>
<keyword evidence="9" id="KW-1185">Reference proteome</keyword>
<evidence type="ECO:0000259" key="6">
    <source>
        <dbReference type="Pfam" id="PF04542"/>
    </source>
</evidence>
<dbReference type="InterPro" id="IPR013325">
    <property type="entry name" value="RNA_pol_sigma_r2"/>
</dbReference>
<feature type="domain" description="RNA polymerase sigma-70 region 2" evidence="6">
    <location>
        <begin position="17"/>
        <end position="80"/>
    </location>
</feature>